<evidence type="ECO:0000313" key="4">
    <source>
        <dbReference type="Proteomes" id="UP000234956"/>
    </source>
</evidence>
<dbReference type="SMART" id="SM00257">
    <property type="entry name" value="LysM"/>
    <property type="match status" value="1"/>
</dbReference>
<protein>
    <submittedName>
        <fullName evidence="3">Peptidoglycan-binding protein</fullName>
    </submittedName>
</protein>
<organism evidence="3 4">
    <name type="scientific">Lysinibacillus fusiformis</name>
    <dbReference type="NCBI Taxonomy" id="28031"/>
    <lineage>
        <taxon>Bacteria</taxon>
        <taxon>Bacillati</taxon>
        <taxon>Bacillota</taxon>
        <taxon>Bacilli</taxon>
        <taxon>Bacillales</taxon>
        <taxon>Bacillaceae</taxon>
        <taxon>Lysinibacillus</taxon>
    </lineage>
</organism>
<dbReference type="PANTHER" id="PTHR34700:SF4">
    <property type="entry name" value="PHAGE-LIKE ELEMENT PBSX PROTEIN XKDP"/>
    <property type="match status" value="1"/>
</dbReference>
<reference evidence="3 4" key="1">
    <citation type="submission" date="2017-10" db="EMBL/GenBank/DDBJ databases">
        <title>Draft genome of Lysinibacillus fusiformis strain Juneja, a laboratory-derived pathogen of Drosophila melanogaster.</title>
        <authorList>
            <person name="Smith B.R."/>
            <person name="Unckless R.L."/>
        </authorList>
    </citation>
    <scope>NUCLEOTIDE SEQUENCE [LARGE SCALE GENOMIC DNA]</scope>
    <source>
        <strain evidence="3 4">Juneja</strain>
    </source>
</reference>
<sequence>MYNFFLDGLQFPIAPSELALKINGRNETMVLMNEGEVNVIKRTGLTDIEFEVLLPNVKYPFAVYPNGFQPATFYLKKLKDLMLGEKPFRFIVNRMLPNGNLLFDTDMTVSLENYEISESAEEGFDVSVKIKLKQYQNYGNKKIILKTSTKAKNATGTTKTASKAVVEQKRPTTGKETPKTHTVKSGETLWAIAKKYLGDGSKYTELAKINNISNPNMIKAGQVIKLG</sequence>
<evidence type="ECO:0000259" key="2">
    <source>
        <dbReference type="PROSITE" id="PS51782"/>
    </source>
</evidence>
<dbReference type="Pfam" id="PF01476">
    <property type="entry name" value="LysM"/>
    <property type="match status" value="1"/>
</dbReference>
<accession>A0A2I0V407</accession>
<feature type="domain" description="LysM" evidence="2">
    <location>
        <begin position="179"/>
        <end position="226"/>
    </location>
</feature>
<dbReference type="Proteomes" id="UP000234956">
    <property type="component" value="Unassembled WGS sequence"/>
</dbReference>
<dbReference type="PANTHER" id="PTHR34700">
    <property type="entry name" value="POTASSIUM BINDING PROTEIN KBP"/>
    <property type="match status" value="1"/>
</dbReference>
<gene>
    <name evidence="3" type="ORF">CRI88_01555</name>
</gene>
<comment type="caution">
    <text evidence="3">The sequence shown here is derived from an EMBL/GenBank/DDBJ whole genome shotgun (WGS) entry which is preliminary data.</text>
</comment>
<dbReference type="InterPro" id="IPR052196">
    <property type="entry name" value="Bact_Kbp"/>
</dbReference>
<proteinExistence type="predicted"/>
<evidence type="ECO:0000256" key="1">
    <source>
        <dbReference type="SAM" id="MobiDB-lite"/>
    </source>
</evidence>
<name>A0A2I0V407_9BACI</name>
<dbReference type="InterPro" id="IPR018392">
    <property type="entry name" value="LysM"/>
</dbReference>
<feature type="region of interest" description="Disordered" evidence="1">
    <location>
        <begin position="155"/>
        <end position="180"/>
    </location>
</feature>
<dbReference type="Gene3D" id="3.10.350.10">
    <property type="entry name" value="LysM domain"/>
    <property type="match status" value="1"/>
</dbReference>
<dbReference type="AlphaFoldDB" id="A0A2I0V407"/>
<dbReference type="InterPro" id="IPR036779">
    <property type="entry name" value="LysM_dom_sf"/>
</dbReference>
<feature type="compositionally biased region" description="Low complexity" evidence="1">
    <location>
        <begin position="155"/>
        <end position="164"/>
    </location>
</feature>
<dbReference type="EMBL" id="PDFK01000001">
    <property type="protein sequence ID" value="PKU53044.1"/>
    <property type="molecule type" value="Genomic_DNA"/>
</dbReference>
<dbReference type="RefSeq" id="WP_101966365.1">
    <property type="nucleotide sequence ID" value="NZ_PDFK01000001.1"/>
</dbReference>
<evidence type="ECO:0000313" key="3">
    <source>
        <dbReference type="EMBL" id="PKU53044.1"/>
    </source>
</evidence>
<dbReference type="PROSITE" id="PS51782">
    <property type="entry name" value="LYSM"/>
    <property type="match status" value="1"/>
</dbReference>
<dbReference type="CDD" id="cd00118">
    <property type="entry name" value="LysM"/>
    <property type="match status" value="1"/>
</dbReference>
<dbReference type="SUPFAM" id="SSF54106">
    <property type="entry name" value="LysM domain"/>
    <property type="match status" value="1"/>
</dbReference>